<sequence length="991" mass="108743">MIIFMTIIAAVLDLTIVIQRLALGGIHMLRLDGLHLRTLPAGAPKMQIVPAERAAIHTALPTTPTDPLILHFVPLSFPPAPFCPIISLSATCPAHPDNDEPHTTTAQVATPEQALVVGAAETMDFSWFGSEAVEFEVPSDLIVSWTGDLLPHPVIYCDFPPTTSVALFEPQSSDMDFDWPWIYILGFTILSLLVDAAISELRERIAPSFGFVLSFPDISFGSCHWTNLLSGLKNHLNDLGIQATFPYHLCLFHISSLAPYTRIYYQHHYVTSLRIRTTDLFKRLLNLRHISLDVSDLQDLQLWLDSLLDSTWVYIYSCIWEHDPEAVSLLRSFETPILIGTVVHVLVFRTHGLDTLSYPHSSQHDHGISECALLCGVLSTDVDRLRYSVWQNKMSNDHVKKVLHDGLQLVTRYGSLRLNHLQRRLNSAREETASARRTASKLHVDNQALGRSTEGYMRAVASQSQEIKELKASLEKAEVYNLSAVRLRRGEYARTNVRIQQLELDNDNYRSQCAEFKSALEEERTTIVSLRAQLSSRRSPILSDSCTETSPEVSIALVCEHGVPANGADALGLYPEDGVSGFGSCAQAGLEVDTVPVCAYESLVYETDALDLGLEDDSYDSDSDMSECSVVEGTIFIPYNPSDDSSDLCDSVNDWFDDSIVVIPDPPAIDTALHEASRYWTQYAASADKWRVREIEARDSMISHLEQRLEKANESWAFKLSQAQFMTAALREHIEVLEVRIKGGSPVLRDSVSASKSTFHSLDEDIPNGRVLGSHELESTSSASTLDILQMVGSDVSLLLDVSFPGLPHWPSDISFGDTPYVQDPENTNVGSLEESLPVLTPDHPPSGRTPSSIATSVLPELAITSSDIDVTTAGSANDSSDAADFNPPFTPCPIRPSAGKNGDDALFQSGLPSWASFASEISASGFTSSPMDVIEGSPAVNSPIDLPALPSPSSLDQSLSPSPLAARIKHGNPDRPRQPLLSPLNINRSP</sequence>
<evidence type="ECO:0000313" key="4">
    <source>
        <dbReference type="Proteomes" id="UP000298327"/>
    </source>
</evidence>
<dbReference type="EMBL" id="SEOQ01000002">
    <property type="protein sequence ID" value="TFY72912.1"/>
    <property type="molecule type" value="Genomic_DNA"/>
</dbReference>
<keyword evidence="4" id="KW-1185">Reference proteome</keyword>
<reference evidence="3 4" key="1">
    <citation type="submission" date="2019-02" db="EMBL/GenBank/DDBJ databases">
        <title>Genome sequencing of the rare red list fungi Dentipellis fragilis.</title>
        <authorList>
            <person name="Buettner E."/>
            <person name="Kellner H."/>
        </authorList>
    </citation>
    <scope>NUCLEOTIDE SEQUENCE [LARGE SCALE GENOMIC DNA]</scope>
    <source>
        <strain evidence="3 4">DSM 105465</strain>
    </source>
</reference>
<accession>A0A4Y9ZE98</accession>
<evidence type="ECO:0000313" key="3">
    <source>
        <dbReference type="EMBL" id="TFY72912.1"/>
    </source>
</evidence>
<feature type="region of interest" description="Disordered" evidence="2">
    <location>
        <begin position="933"/>
        <end position="991"/>
    </location>
</feature>
<comment type="caution">
    <text evidence="3">The sequence shown here is derived from an EMBL/GenBank/DDBJ whole genome shotgun (WGS) entry which is preliminary data.</text>
</comment>
<feature type="coiled-coil region" evidence="1">
    <location>
        <begin position="418"/>
        <end position="519"/>
    </location>
</feature>
<evidence type="ECO:0000256" key="2">
    <source>
        <dbReference type="SAM" id="MobiDB-lite"/>
    </source>
</evidence>
<name>A0A4Y9ZE98_9AGAM</name>
<dbReference type="Proteomes" id="UP000298327">
    <property type="component" value="Unassembled WGS sequence"/>
</dbReference>
<feature type="region of interest" description="Disordered" evidence="2">
    <location>
        <begin position="873"/>
        <end position="906"/>
    </location>
</feature>
<dbReference type="OrthoDB" id="10421457at2759"/>
<feature type="compositionally biased region" description="Low complexity" evidence="2">
    <location>
        <begin position="876"/>
        <end position="885"/>
    </location>
</feature>
<proteinExistence type="predicted"/>
<protein>
    <submittedName>
        <fullName evidence="3">Uncharacterized protein</fullName>
    </submittedName>
</protein>
<gene>
    <name evidence="3" type="ORF">EVG20_g103</name>
</gene>
<organism evidence="3 4">
    <name type="scientific">Dentipellis fragilis</name>
    <dbReference type="NCBI Taxonomy" id="205917"/>
    <lineage>
        <taxon>Eukaryota</taxon>
        <taxon>Fungi</taxon>
        <taxon>Dikarya</taxon>
        <taxon>Basidiomycota</taxon>
        <taxon>Agaricomycotina</taxon>
        <taxon>Agaricomycetes</taxon>
        <taxon>Russulales</taxon>
        <taxon>Hericiaceae</taxon>
        <taxon>Dentipellis</taxon>
    </lineage>
</organism>
<evidence type="ECO:0000256" key="1">
    <source>
        <dbReference type="SAM" id="Coils"/>
    </source>
</evidence>
<keyword evidence="1" id="KW-0175">Coiled coil</keyword>
<feature type="compositionally biased region" description="Low complexity" evidence="2">
    <location>
        <begin position="943"/>
        <end position="967"/>
    </location>
</feature>
<dbReference type="AlphaFoldDB" id="A0A4Y9ZE98"/>